<dbReference type="EMBL" id="PEVA01000207">
    <property type="protein sequence ID" value="PIV08013.1"/>
    <property type="molecule type" value="Genomic_DNA"/>
</dbReference>
<sequence length="239" mass="26685">MAFLLTIILSIRSYSSFHIIFCDVGQGAATLLQLGSYQALIDTGPDQRVLSCIGRHIPFFDHTIETVIISHNQKDHDGALFAIQNKYHIEQVYGPLPKPVFLTQTQFTEVQDTISFSIRGIDIIIHKASQSSKDINESANVVTIKTPHHTLFLSSDINGLQLKNIMPRETTILEVPHHGSKYGLYPDSLDLAEPSLAVISVGKRNTYGHPSKEALDILKAKKIQVWRTDMQGELVIDLK</sequence>
<dbReference type="Proteomes" id="UP000230119">
    <property type="component" value="Unassembled WGS sequence"/>
</dbReference>
<dbReference type="InterPro" id="IPR052159">
    <property type="entry name" value="Competence_DNA_uptake"/>
</dbReference>
<accession>A0A2M7BRB0</accession>
<dbReference type="SUPFAM" id="SSF56281">
    <property type="entry name" value="Metallo-hydrolase/oxidoreductase"/>
    <property type="match status" value="1"/>
</dbReference>
<gene>
    <name evidence="1" type="ORF">COS52_04925</name>
</gene>
<comment type="caution">
    <text evidence="1">The sequence shown here is derived from an EMBL/GenBank/DDBJ whole genome shotgun (WGS) entry which is preliminary data.</text>
</comment>
<protein>
    <recommendedName>
        <fullName evidence="3">Metallo-beta-lactamase domain-containing protein</fullName>
    </recommendedName>
</protein>
<evidence type="ECO:0000313" key="1">
    <source>
        <dbReference type="EMBL" id="PIV08013.1"/>
    </source>
</evidence>
<evidence type="ECO:0000313" key="2">
    <source>
        <dbReference type="Proteomes" id="UP000230119"/>
    </source>
</evidence>
<dbReference type="PANTHER" id="PTHR30619:SF1">
    <property type="entry name" value="RECOMBINATION PROTEIN 2"/>
    <property type="match status" value="1"/>
</dbReference>
<dbReference type="Gene3D" id="3.60.15.10">
    <property type="entry name" value="Ribonuclease Z/Hydroxyacylglutathione hydrolase-like"/>
    <property type="match status" value="1"/>
</dbReference>
<organism evidence="1 2">
    <name type="scientific">Candidatus Roizmanbacteria bacterium CG03_land_8_20_14_0_80_39_12</name>
    <dbReference type="NCBI Taxonomy" id="1974847"/>
    <lineage>
        <taxon>Bacteria</taxon>
        <taxon>Candidatus Roizmaniibacteriota</taxon>
    </lineage>
</organism>
<dbReference type="AlphaFoldDB" id="A0A2M7BRB0"/>
<name>A0A2M7BRB0_9BACT</name>
<evidence type="ECO:0008006" key="3">
    <source>
        <dbReference type="Google" id="ProtNLM"/>
    </source>
</evidence>
<dbReference type="InterPro" id="IPR036866">
    <property type="entry name" value="RibonucZ/Hydroxyglut_hydro"/>
</dbReference>
<reference evidence="2" key="1">
    <citation type="submission" date="2017-09" db="EMBL/GenBank/DDBJ databases">
        <title>Depth-based differentiation of microbial function through sediment-hosted aquifers and enrichment of novel symbionts in the deep terrestrial subsurface.</title>
        <authorList>
            <person name="Probst A.J."/>
            <person name="Ladd B."/>
            <person name="Jarett J.K."/>
            <person name="Geller-Mcgrath D.E."/>
            <person name="Sieber C.M.K."/>
            <person name="Emerson J.B."/>
            <person name="Anantharaman K."/>
            <person name="Thomas B.C."/>
            <person name="Malmstrom R."/>
            <person name="Stieglmeier M."/>
            <person name="Klingl A."/>
            <person name="Woyke T."/>
            <person name="Ryan C.M."/>
            <person name="Banfield J.F."/>
        </authorList>
    </citation>
    <scope>NUCLEOTIDE SEQUENCE [LARGE SCALE GENOMIC DNA]</scope>
</reference>
<dbReference type="PANTHER" id="PTHR30619">
    <property type="entry name" value="DNA INTERNALIZATION/COMPETENCE PROTEIN COMEC/REC2"/>
    <property type="match status" value="1"/>
</dbReference>
<proteinExistence type="predicted"/>